<accession>A0ABQ9DJ91</accession>
<sequence length="181" mass="19658">MTPTTPNTDCFQRKLPDVFAFASLPSIYSICVLHGPDNATLHDLSVTREALYPERTRGNNSLHSTLRKPPASSFCPKAGFPTVLSPCQLLDDLILRGLLPRCKLCTSPSQSPPKVVDSCMWEASKEDADPIEANGTYGTLASGVQVETVCVSAGEHEHTSKMSPGRFNKLHASLHGEQPIR</sequence>
<name>A0ABQ9DJ91_9PASS</name>
<dbReference type="Proteomes" id="UP001145742">
    <property type="component" value="Unassembled WGS sequence"/>
</dbReference>
<keyword evidence="3" id="KW-1185">Reference proteome</keyword>
<dbReference type="EMBL" id="WHWB01033315">
    <property type="protein sequence ID" value="KAJ7420551.1"/>
    <property type="molecule type" value="Genomic_DNA"/>
</dbReference>
<gene>
    <name evidence="2" type="ORF">WISP_48111</name>
</gene>
<comment type="caution">
    <text evidence="2">The sequence shown here is derived from an EMBL/GenBank/DDBJ whole genome shotgun (WGS) entry which is preliminary data.</text>
</comment>
<protein>
    <submittedName>
        <fullName evidence="2">Uncharacterized protein</fullName>
    </submittedName>
</protein>
<organism evidence="2 3">
    <name type="scientific">Willisornis vidua</name>
    <name type="common">Xingu scale-backed antbird</name>
    <dbReference type="NCBI Taxonomy" id="1566151"/>
    <lineage>
        <taxon>Eukaryota</taxon>
        <taxon>Metazoa</taxon>
        <taxon>Chordata</taxon>
        <taxon>Craniata</taxon>
        <taxon>Vertebrata</taxon>
        <taxon>Euteleostomi</taxon>
        <taxon>Archelosauria</taxon>
        <taxon>Archosauria</taxon>
        <taxon>Dinosauria</taxon>
        <taxon>Saurischia</taxon>
        <taxon>Theropoda</taxon>
        <taxon>Coelurosauria</taxon>
        <taxon>Aves</taxon>
        <taxon>Neognathae</taxon>
        <taxon>Neoaves</taxon>
        <taxon>Telluraves</taxon>
        <taxon>Australaves</taxon>
        <taxon>Passeriformes</taxon>
        <taxon>Thamnophilidae</taxon>
        <taxon>Willisornis</taxon>
    </lineage>
</organism>
<feature type="region of interest" description="Disordered" evidence="1">
    <location>
        <begin position="157"/>
        <end position="181"/>
    </location>
</feature>
<reference evidence="2" key="1">
    <citation type="submission" date="2019-10" db="EMBL/GenBank/DDBJ databases">
        <authorList>
            <person name="Soares A.E.R."/>
            <person name="Aleixo A."/>
            <person name="Schneider P."/>
            <person name="Miyaki C.Y."/>
            <person name="Schneider M.P."/>
            <person name="Mello C."/>
            <person name="Vasconcelos A.T.R."/>
        </authorList>
    </citation>
    <scope>NUCLEOTIDE SEQUENCE</scope>
    <source>
        <tissue evidence="2">Muscle</tissue>
    </source>
</reference>
<evidence type="ECO:0000256" key="1">
    <source>
        <dbReference type="SAM" id="MobiDB-lite"/>
    </source>
</evidence>
<proteinExistence type="predicted"/>
<evidence type="ECO:0000313" key="3">
    <source>
        <dbReference type="Proteomes" id="UP001145742"/>
    </source>
</evidence>
<evidence type="ECO:0000313" key="2">
    <source>
        <dbReference type="EMBL" id="KAJ7420551.1"/>
    </source>
</evidence>